<evidence type="ECO:0000259" key="1">
    <source>
        <dbReference type="Pfam" id="PF01656"/>
    </source>
</evidence>
<dbReference type="EMBL" id="AJWY01003351">
    <property type="protein sequence ID" value="EKC75606.1"/>
    <property type="molecule type" value="Genomic_DNA"/>
</dbReference>
<accession>K1UVE2</accession>
<feature type="domain" description="CobQ/CobB/MinD/ParA nucleotide binding" evidence="1">
    <location>
        <begin position="7"/>
        <end position="49"/>
    </location>
</feature>
<sequence length="59" mass="6566">MSKTRFVAFATQKGGIGKSTITALVANYFHNVKGYNVAVIDCDEPQYNLADLRDEELEL</sequence>
<dbReference type="Gene3D" id="3.40.50.300">
    <property type="entry name" value="P-loop containing nucleotide triphosphate hydrolases"/>
    <property type="match status" value="1"/>
</dbReference>
<feature type="non-terminal residue" evidence="2">
    <location>
        <position position="59"/>
    </location>
</feature>
<dbReference type="InterPro" id="IPR027417">
    <property type="entry name" value="P-loop_NTPase"/>
</dbReference>
<evidence type="ECO:0000313" key="2">
    <source>
        <dbReference type="EMBL" id="EKC75606.1"/>
    </source>
</evidence>
<gene>
    <name evidence="2" type="ORF">LEA_05117</name>
</gene>
<dbReference type="AlphaFoldDB" id="K1UVE2"/>
<reference evidence="2" key="1">
    <citation type="journal article" date="2013" name="Environ. Microbiol.">
        <title>Microbiota from the distal guts of lean and obese adolescents exhibit partial functional redundancy besides clear differences in community structure.</title>
        <authorList>
            <person name="Ferrer M."/>
            <person name="Ruiz A."/>
            <person name="Lanza F."/>
            <person name="Haange S.B."/>
            <person name="Oberbach A."/>
            <person name="Till H."/>
            <person name="Bargiela R."/>
            <person name="Campoy C."/>
            <person name="Segura M.T."/>
            <person name="Richter M."/>
            <person name="von Bergen M."/>
            <person name="Seifert J."/>
            <person name="Suarez A."/>
        </authorList>
    </citation>
    <scope>NUCLEOTIDE SEQUENCE</scope>
</reference>
<protein>
    <recommendedName>
        <fullName evidence="1">CobQ/CobB/MinD/ParA nucleotide binding domain-containing protein</fullName>
    </recommendedName>
</protein>
<name>K1UVE2_9ZZZZ</name>
<organism evidence="2">
    <name type="scientific">human gut metagenome</name>
    <dbReference type="NCBI Taxonomy" id="408170"/>
    <lineage>
        <taxon>unclassified sequences</taxon>
        <taxon>metagenomes</taxon>
        <taxon>organismal metagenomes</taxon>
    </lineage>
</organism>
<dbReference type="InterPro" id="IPR002586">
    <property type="entry name" value="CobQ/CobB/MinD/ParA_Nub-bd_dom"/>
</dbReference>
<proteinExistence type="predicted"/>
<dbReference type="CDD" id="cd02042">
    <property type="entry name" value="ParAB_family"/>
    <property type="match status" value="1"/>
</dbReference>
<comment type="caution">
    <text evidence="2">The sequence shown here is derived from an EMBL/GenBank/DDBJ whole genome shotgun (WGS) entry which is preliminary data.</text>
</comment>
<dbReference type="SUPFAM" id="SSF52540">
    <property type="entry name" value="P-loop containing nucleoside triphosphate hydrolases"/>
    <property type="match status" value="1"/>
</dbReference>
<dbReference type="Pfam" id="PF01656">
    <property type="entry name" value="CbiA"/>
    <property type="match status" value="1"/>
</dbReference>